<sequence length="226" mass="25950">MPTLNEYLGGIVSEIASARKMADLQTIQIAREYAKDELLKNFSVPRMKIGTVDLTIPFARAGSLPILQLRDFAYDEITKVFKTNYDPSDREADLQLKKSLIDLESEYDEIIDTLSQEIKTVNPRYAKYFGNIANRIVEICESLPNIYWKETNIETLRESMLNRTIYEAKKIIEKTPDNDVIVEASKLMELDAKCLIYAKMSISESGMEWSRYEDIDGNIVETLIPE</sequence>
<accession>A0ABU0TMY1</accession>
<dbReference type="RefSeq" id="WP_307452657.1">
    <property type="nucleotide sequence ID" value="NZ_JAUTAL010000001.1"/>
</dbReference>
<organism evidence="1 2">
    <name type="scientific">Chryseobacterium camelliae</name>
    <dbReference type="NCBI Taxonomy" id="1265445"/>
    <lineage>
        <taxon>Bacteria</taxon>
        <taxon>Pseudomonadati</taxon>
        <taxon>Bacteroidota</taxon>
        <taxon>Flavobacteriia</taxon>
        <taxon>Flavobacteriales</taxon>
        <taxon>Weeksellaceae</taxon>
        <taxon>Chryseobacterium group</taxon>
        <taxon>Chryseobacterium</taxon>
    </lineage>
</organism>
<gene>
    <name evidence="1" type="ORF">QE404_003562</name>
</gene>
<evidence type="ECO:0000313" key="2">
    <source>
        <dbReference type="Proteomes" id="UP001225072"/>
    </source>
</evidence>
<proteinExistence type="predicted"/>
<name>A0ABU0TMY1_9FLAO</name>
<dbReference type="EMBL" id="JAUTAL010000001">
    <property type="protein sequence ID" value="MDQ1098415.1"/>
    <property type="molecule type" value="Genomic_DNA"/>
</dbReference>
<protein>
    <submittedName>
        <fullName evidence="1">Uncharacterized protein</fullName>
    </submittedName>
</protein>
<keyword evidence="2" id="KW-1185">Reference proteome</keyword>
<comment type="caution">
    <text evidence="1">The sequence shown here is derived from an EMBL/GenBank/DDBJ whole genome shotgun (WGS) entry which is preliminary data.</text>
</comment>
<evidence type="ECO:0000313" key="1">
    <source>
        <dbReference type="EMBL" id="MDQ1098415.1"/>
    </source>
</evidence>
<reference evidence="1 2" key="1">
    <citation type="submission" date="2023-07" db="EMBL/GenBank/DDBJ databases">
        <title>Functional and genomic diversity of the sorghum phyllosphere microbiome.</title>
        <authorList>
            <person name="Shade A."/>
        </authorList>
    </citation>
    <scope>NUCLEOTIDE SEQUENCE [LARGE SCALE GENOMIC DNA]</scope>
    <source>
        <strain evidence="1 2">SORGH_AS_1064</strain>
    </source>
</reference>
<dbReference type="Proteomes" id="UP001225072">
    <property type="component" value="Unassembled WGS sequence"/>
</dbReference>